<evidence type="ECO:0000256" key="4">
    <source>
        <dbReference type="ARBA" id="ARBA00023163"/>
    </source>
</evidence>
<dbReference type="InterPro" id="IPR018356">
    <property type="entry name" value="Tscrpt_reg_HTH_DeoR_CS"/>
</dbReference>
<dbReference type="PROSITE" id="PS00894">
    <property type="entry name" value="HTH_DEOR_1"/>
    <property type="match status" value="1"/>
</dbReference>
<dbReference type="PANTHER" id="PTHR30363">
    <property type="entry name" value="HTH-TYPE TRANSCRIPTIONAL REGULATOR SRLR-RELATED"/>
    <property type="match status" value="1"/>
</dbReference>
<dbReference type="RefSeq" id="WP_151118629.1">
    <property type="nucleotide sequence ID" value="NZ_CP042582.1"/>
</dbReference>
<feature type="domain" description="HTH deoR-type" evidence="5">
    <location>
        <begin position="8"/>
        <end position="63"/>
    </location>
</feature>
<evidence type="ECO:0000256" key="3">
    <source>
        <dbReference type="ARBA" id="ARBA00023125"/>
    </source>
</evidence>
<dbReference type="EMBL" id="CP042582">
    <property type="protein sequence ID" value="QEX23214.1"/>
    <property type="molecule type" value="Genomic_DNA"/>
</dbReference>
<reference evidence="6 7" key="1">
    <citation type="submission" date="2019-08" db="EMBL/GenBank/DDBJ databases">
        <title>Hyperibacter terrae gen. nov., sp. nov. and Hyperibacter viscosus sp. nov., two new members in the family Rhodospirillaceae isolated from the rhizosphere of Hypericum perforatum.</title>
        <authorList>
            <person name="Noviana Z."/>
        </authorList>
    </citation>
    <scope>NUCLEOTIDE SEQUENCE [LARGE SCALE GENOMIC DNA]</scope>
    <source>
        <strain evidence="6 7">R5959</strain>
    </source>
</reference>
<dbReference type="Gene3D" id="1.10.10.10">
    <property type="entry name" value="Winged helix-like DNA-binding domain superfamily/Winged helix DNA-binding domain"/>
    <property type="match status" value="1"/>
</dbReference>
<dbReference type="PRINTS" id="PR00037">
    <property type="entry name" value="HTHLACR"/>
</dbReference>
<evidence type="ECO:0000259" key="5">
    <source>
        <dbReference type="PROSITE" id="PS51000"/>
    </source>
</evidence>
<dbReference type="InterPro" id="IPR050313">
    <property type="entry name" value="Carb_Metab_HTH_regulators"/>
</dbReference>
<evidence type="ECO:0000256" key="2">
    <source>
        <dbReference type="ARBA" id="ARBA00023015"/>
    </source>
</evidence>
<organism evidence="6 7">
    <name type="scientific">Hypericibacter adhaerens</name>
    <dbReference type="NCBI Taxonomy" id="2602016"/>
    <lineage>
        <taxon>Bacteria</taxon>
        <taxon>Pseudomonadati</taxon>
        <taxon>Pseudomonadota</taxon>
        <taxon>Alphaproteobacteria</taxon>
        <taxon>Rhodospirillales</taxon>
        <taxon>Dongiaceae</taxon>
        <taxon>Hypericibacter</taxon>
    </lineage>
</organism>
<dbReference type="InterPro" id="IPR037171">
    <property type="entry name" value="NagB/RpiA_transferase-like"/>
</dbReference>
<sequence length="261" mass="28190">MARQKRQPISRRNALRRVLTLRGTATVEELCAELGASPATIRRDLQALEEEGAIERGYGGATISVLHPAEEDLAIREQQDVEAKRALASTALQFVKPRCTLFLNDGSTVKMLAQQIAASDLELFIVTPAVNVAHILAVNPKITVCLLGGYVRRTSLATGGPFTESMLDMISADLAILSCDGFSARDGMCFFHAEDAAIARKMTERASETIAIVTASKFERRARIAGVPAPRLSALVTDNPRHPTAVRLAQSKIRVVEAKAA</sequence>
<accession>A0A5J6N1P4</accession>
<dbReference type="PANTHER" id="PTHR30363:SF4">
    <property type="entry name" value="GLYCEROL-3-PHOSPHATE REGULON REPRESSOR"/>
    <property type="match status" value="1"/>
</dbReference>
<keyword evidence="7" id="KW-1185">Reference proteome</keyword>
<dbReference type="GO" id="GO:0003700">
    <property type="term" value="F:DNA-binding transcription factor activity"/>
    <property type="evidence" value="ECO:0007669"/>
    <property type="project" value="InterPro"/>
</dbReference>
<dbReference type="SMART" id="SM01134">
    <property type="entry name" value="DeoRC"/>
    <property type="match status" value="1"/>
</dbReference>
<protein>
    <submittedName>
        <fullName evidence="6">DeoR family transcriptional regulator</fullName>
    </submittedName>
</protein>
<gene>
    <name evidence="6" type="ORF">FRZ61_31490</name>
</gene>
<keyword evidence="1" id="KW-0678">Repressor</keyword>
<dbReference type="InterPro" id="IPR036390">
    <property type="entry name" value="WH_DNA-bd_sf"/>
</dbReference>
<dbReference type="Proteomes" id="UP000325797">
    <property type="component" value="Chromosome"/>
</dbReference>
<keyword evidence="4" id="KW-0804">Transcription</keyword>
<evidence type="ECO:0000256" key="1">
    <source>
        <dbReference type="ARBA" id="ARBA00022491"/>
    </source>
</evidence>
<keyword evidence="2" id="KW-0805">Transcription regulation</keyword>
<dbReference type="AlphaFoldDB" id="A0A5J6N1P4"/>
<dbReference type="SUPFAM" id="SSF100950">
    <property type="entry name" value="NagB/RpiA/CoA transferase-like"/>
    <property type="match status" value="1"/>
</dbReference>
<dbReference type="Pfam" id="PF00455">
    <property type="entry name" value="DeoRC"/>
    <property type="match status" value="1"/>
</dbReference>
<dbReference type="InterPro" id="IPR036388">
    <property type="entry name" value="WH-like_DNA-bd_sf"/>
</dbReference>
<name>A0A5J6N1P4_9PROT</name>
<dbReference type="PROSITE" id="PS51000">
    <property type="entry name" value="HTH_DEOR_2"/>
    <property type="match status" value="1"/>
</dbReference>
<dbReference type="OrthoDB" id="5685843at2"/>
<dbReference type="InterPro" id="IPR014036">
    <property type="entry name" value="DeoR-like_C"/>
</dbReference>
<dbReference type="Gene3D" id="3.40.50.1360">
    <property type="match status" value="1"/>
</dbReference>
<dbReference type="SUPFAM" id="SSF46785">
    <property type="entry name" value="Winged helix' DNA-binding domain"/>
    <property type="match status" value="1"/>
</dbReference>
<keyword evidence="3" id="KW-0238">DNA-binding</keyword>
<dbReference type="Pfam" id="PF08220">
    <property type="entry name" value="HTH_DeoR"/>
    <property type="match status" value="1"/>
</dbReference>
<evidence type="ECO:0000313" key="6">
    <source>
        <dbReference type="EMBL" id="QEX23214.1"/>
    </source>
</evidence>
<dbReference type="SMART" id="SM00420">
    <property type="entry name" value="HTH_DEOR"/>
    <property type="match status" value="1"/>
</dbReference>
<dbReference type="GO" id="GO:0003677">
    <property type="term" value="F:DNA binding"/>
    <property type="evidence" value="ECO:0007669"/>
    <property type="project" value="UniProtKB-KW"/>
</dbReference>
<dbReference type="InterPro" id="IPR001034">
    <property type="entry name" value="DeoR_HTH"/>
</dbReference>
<proteinExistence type="predicted"/>
<dbReference type="KEGG" id="hadh:FRZ61_31490"/>
<evidence type="ECO:0000313" key="7">
    <source>
        <dbReference type="Proteomes" id="UP000325797"/>
    </source>
</evidence>